<evidence type="ECO:0000313" key="3">
    <source>
        <dbReference type="Proteomes" id="UP000245119"/>
    </source>
</evidence>
<evidence type="ECO:0000313" key="2">
    <source>
        <dbReference type="EMBL" id="PVD28852.1"/>
    </source>
</evidence>
<protein>
    <submittedName>
        <fullName evidence="2">Uncharacterized protein</fullName>
    </submittedName>
</protein>
<feature type="region of interest" description="Disordered" evidence="1">
    <location>
        <begin position="1"/>
        <end position="24"/>
    </location>
</feature>
<dbReference type="AlphaFoldDB" id="A0A2T7P5Z2"/>
<organism evidence="2 3">
    <name type="scientific">Pomacea canaliculata</name>
    <name type="common">Golden apple snail</name>
    <dbReference type="NCBI Taxonomy" id="400727"/>
    <lineage>
        <taxon>Eukaryota</taxon>
        <taxon>Metazoa</taxon>
        <taxon>Spiralia</taxon>
        <taxon>Lophotrochozoa</taxon>
        <taxon>Mollusca</taxon>
        <taxon>Gastropoda</taxon>
        <taxon>Caenogastropoda</taxon>
        <taxon>Architaenioglossa</taxon>
        <taxon>Ampullarioidea</taxon>
        <taxon>Ampullariidae</taxon>
        <taxon>Pomacea</taxon>
    </lineage>
</organism>
<evidence type="ECO:0000256" key="1">
    <source>
        <dbReference type="SAM" id="MobiDB-lite"/>
    </source>
</evidence>
<reference evidence="2 3" key="1">
    <citation type="submission" date="2018-04" db="EMBL/GenBank/DDBJ databases">
        <title>The genome of golden apple snail Pomacea canaliculata provides insight into stress tolerance and invasive adaptation.</title>
        <authorList>
            <person name="Liu C."/>
            <person name="Liu B."/>
            <person name="Ren Y."/>
            <person name="Zhang Y."/>
            <person name="Wang H."/>
            <person name="Li S."/>
            <person name="Jiang F."/>
            <person name="Yin L."/>
            <person name="Zhang G."/>
            <person name="Qian W."/>
            <person name="Fan W."/>
        </authorList>
    </citation>
    <scope>NUCLEOTIDE SEQUENCE [LARGE SCALE GENOMIC DNA]</scope>
    <source>
        <strain evidence="2">SZHN2017</strain>
        <tissue evidence="2">Muscle</tissue>
    </source>
</reference>
<name>A0A2T7P5Z2_POMCA</name>
<gene>
    <name evidence="2" type="ORF">C0Q70_11447</name>
</gene>
<dbReference type="Proteomes" id="UP000245119">
    <property type="component" value="Linkage Group LG6"/>
</dbReference>
<keyword evidence="3" id="KW-1185">Reference proteome</keyword>
<accession>A0A2T7P5Z2</accession>
<feature type="compositionally biased region" description="Basic and acidic residues" evidence="1">
    <location>
        <begin position="1"/>
        <end position="10"/>
    </location>
</feature>
<dbReference type="EMBL" id="PZQS01000006">
    <property type="protein sequence ID" value="PVD28852.1"/>
    <property type="molecule type" value="Genomic_DNA"/>
</dbReference>
<comment type="caution">
    <text evidence="2">The sequence shown here is derived from an EMBL/GenBank/DDBJ whole genome shotgun (WGS) entry which is preliminary data.</text>
</comment>
<feature type="region of interest" description="Disordered" evidence="1">
    <location>
        <begin position="102"/>
        <end position="131"/>
    </location>
</feature>
<sequence length="183" mass="19971">MAADTHDPHAKRPRGPGQSCHHDLQLPAADTPVMTSLTWAPGLGVEVRRSSLLRRSNLVQSMHSLALETLVKVETSEGTVCVGFGDIPRKLWKTVRQRNVNTVNLPPAHRGPPRPTGPRSHLAAPPPASHANGASLAVAQWHAQDVTTHTQLPVYLAVYLGCHRVYRPFITAKIEVRSPFCSL</sequence>
<proteinExistence type="predicted"/>